<reference evidence="4 5" key="1">
    <citation type="submission" date="2024-02" db="EMBL/GenBank/DDBJ databases">
        <title>Discinaceae phylogenomics.</title>
        <authorList>
            <person name="Dirks A.C."/>
            <person name="James T.Y."/>
        </authorList>
    </citation>
    <scope>NUCLEOTIDE SEQUENCE [LARGE SCALE GENOMIC DNA]</scope>
    <source>
        <strain evidence="4 5">ACD0624</strain>
    </source>
</reference>
<feature type="transmembrane region" description="Helical" evidence="2">
    <location>
        <begin position="186"/>
        <end position="219"/>
    </location>
</feature>
<keyword evidence="3" id="KW-0732">Signal</keyword>
<feature type="transmembrane region" description="Helical" evidence="2">
    <location>
        <begin position="538"/>
        <end position="557"/>
    </location>
</feature>
<gene>
    <name evidence="4" type="primary">BGL1</name>
    <name evidence="4" type="ORF">Q9L58_001915</name>
</gene>
<feature type="transmembrane region" description="Helical" evidence="2">
    <location>
        <begin position="469"/>
        <end position="491"/>
    </location>
</feature>
<keyword evidence="2" id="KW-0812">Transmembrane</keyword>
<evidence type="ECO:0000256" key="2">
    <source>
        <dbReference type="SAM" id="Phobius"/>
    </source>
</evidence>
<dbReference type="EC" id="3.2.1.21" evidence="4"/>
<keyword evidence="5" id="KW-1185">Reference proteome</keyword>
<feature type="compositionally biased region" description="Basic and acidic residues" evidence="1">
    <location>
        <begin position="638"/>
        <end position="647"/>
    </location>
</feature>
<feature type="compositionally biased region" description="Polar residues" evidence="1">
    <location>
        <begin position="587"/>
        <end position="604"/>
    </location>
</feature>
<comment type="caution">
    <text evidence="4">The sequence shown here is derived from an EMBL/GenBank/DDBJ whole genome shotgun (WGS) entry which is preliminary data.</text>
</comment>
<dbReference type="EMBL" id="JBBBZM010000015">
    <property type="protein sequence ID" value="KAL0639033.1"/>
    <property type="molecule type" value="Genomic_DNA"/>
</dbReference>
<feature type="region of interest" description="Disordered" evidence="1">
    <location>
        <begin position="576"/>
        <end position="647"/>
    </location>
</feature>
<proteinExistence type="predicted"/>
<feature type="chain" id="PRO_5046539881" evidence="3">
    <location>
        <begin position="21"/>
        <end position="647"/>
    </location>
</feature>
<keyword evidence="2" id="KW-0472">Membrane</keyword>
<organism evidence="4 5">
    <name type="scientific">Discina gigas</name>
    <dbReference type="NCBI Taxonomy" id="1032678"/>
    <lineage>
        <taxon>Eukaryota</taxon>
        <taxon>Fungi</taxon>
        <taxon>Dikarya</taxon>
        <taxon>Ascomycota</taxon>
        <taxon>Pezizomycotina</taxon>
        <taxon>Pezizomycetes</taxon>
        <taxon>Pezizales</taxon>
        <taxon>Discinaceae</taxon>
        <taxon>Discina</taxon>
    </lineage>
</organism>
<name>A0ABR3GT54_9PEZI</name>
<sequence length="647" mass="70416">MLRTIACILHSLLLFSLTNAFGPLLNRTLCCETAILASATDYAHFPLNFALWNSLARLNGTIPPLSPPTRGNDAWNVLVHRKSTENPRAEYLDFRCGAVYSSASGLESPAAMSVRVPLAWARHTPACMGFEGVQLADVDKWAGPLVGFLLPGIVFGLSIPSGWALTEFLRAANLLGHKRPSKLRRLLARVLVTTAFLVLSVLEILRWAIVILTCAGPILSSTMQEMHHDHILLSRLSQPSASTTTQLRRRRLLMAILLSNVSDSNGSLATAAQATILHGPDAQARAYLSILLAANTQFDVAIGTPVAFYTAAYAYALFDAYQRLGDHLTATTLTFGLWYTEFALVAVVSGCLLGGANLAIITSVTYESPPLSPIRLVAPWNRGRSARDWAAWADPEFKLTTPVYKCSIASIVLISLPCCLAFLVSFRTPAAGLGCRSLSLTLYLAAQLLLILLHTLYSFLPDSPCVRGLLYLLLPVTLLLSFLSAVGGTILQITGVFVNVYCVAGVHSFFDPDNPHWSLDLATDTLLVRRLARYRWRYTGVAGLGFLCAVCMITWFYRSDVQNQCARAIAEVQTIPTPAPTPAPRTHFSSTGASTHSRISNRNSYHSRRSPVIEPSAQAQDIRPVSAPSTFAAQVNDVARRGAPREQ</sequence>
<feature type="signal peptide" evidence="3">
    <location>
        <begin position="1"/>
        <end position="20"/>
    </location>
</feature>
<feature type="transmembrane region" description="Helical" evidence="2">
    <location>
        <begin position="141"/>
        <end position="165"/>
    </location>
</feature>
<protein>
    <submittedName>
        <fullName evidence="4">Beta-glucosidase</fullName>
        <ecNumber evidence="4">3.2.1.21</ecNumber>
    </submittedName>
</protein>
<dbReference type="GO" id="GO:0008422">
    <property type="term" value="F:beta-glucosidase activity"/>
    <property type="evidence" value="ECO:0007669"/>
    <property type="project" value="UniProtKB-EC"/>
</dbReference>
<evidence type="ECO:0000256" key="3">
    <source>
        <dbReference type="SAM" id="SignalP"/>
    </source>
</evidence>
<dbReference type="Proteomes" id="UP001447188">
    <property type="component" value="Unassembled WGS sequence"/>
</dbReference>
<evidence type="ECO:0000313" key="4">
    <source>
        <dbReference type="EMBL" id="KAL0639033.1"/>
    </source>
</evidence>
<keyword evidence="4" id="KW-0326">Glycosidase</keyword>
<feature type="transmembrane region" description="Helical" evidence="2">
    <location>
        <begin position="342"/>
        <end position="366"/>
    </location>
</feature>
<evidence type="ECO:0000313" key="5">
    <source>
        <dbReference type="Proteomes" id="UP001447188"/>
    </source>
</evidence>
<feature type="transmembrane region" description="Helical" evidence="2">
    <location>
        <begin position="438"/>
        <end position="457"/>
    </location>
</feature>
<feature type="transmembrane region" description="Helical" evidence="2">
    <location>
        <begin position="407"/>
        <end position="426"/>
    </location>
</feature>
<keyword evidence="4" id="KW-0378">Hydrolase</keyword>
<evidence type="ECO:0000256" key="1">
    <source>
        <dbReference type="SAM" id="MobiDB-lite"/>
    </source>
</evidence>
<keyword evidence="2" id="KW-1133">Transmembrane helix</keyword>
<feature type="transmembrane region" description="Helical" evidence="2">
    <location>
        <begin position="300"/>
        <end position="321"/>
    </location>
</feature>
<accession>A0ABR3GT54</accession>